<dbReference type="AlphaFoldDB" id="I4DAK0"/>
<organism evidence="2 3">
    <name type="scientific">Desulfosporosinus acidiphilus (strain DSM 22704 / JCM 16185 / SJ4)</name>
    <dbReference type="NCBI Taxonomy" id="646529"/>
    <lineage>
        <taxon>Bacteria</taxon>
        <taxon>Bacillati</taxon>
        <taxon>Bacillota</taxon>
        <taxon>Clostridia</taxon>
        <taxon>Eubacteriales</taxon>
        <taxon>Desulfitobacteriaceae</taxon>
        <taxon>Desulfosporosinus</taxon>
    </lineage>
</organism>
<sequence>MSRDELVYIKTGETGSIIATVGYILLVISCLLSERIEILKRFGIKDNRIDPAKITAVSA</sequence>
<evidence type="ECO:0000313" key="2">
    <source>
        <dbReference type="EMBL" id="AFM42824.1"/>
    </source>
</evidence>
<keyword evidence="3" id="KW-1185">Reference proteome</keyword>
<evidence type="ECO:0000313" key="3">
    <source>
        <dbReference type="Proteomes" id="UP000002892"/>
    </source>
</evidence>
<dbReference type="Proteomes" id="UP000002892">
    <property type="component" value="Chromosome"/>
</dbReference>
<accession>I4DAK0</accession>
<keyword evidence="1" id="KW-0812">Transmembrane</keyword>
<evidence type="ECO:0000256" key="1">
    <source>
        <dbReference type="SAM" id="Phobius"/>
    </source>
</evidence>
<feature type="transmembrane region" description="Helical" evidence="1">
    <location>
        <begin position="15"/>
        <end position="32"/>
    </location>
</feature>
<dbReference type="EMBL" id="CP003639">
    <property type="protein sequence ID" value="AFM42824.1"/>
    <property type="molecule type" value="Genomic_DNA"/>
</dbReference>
<proteinExistence type="predicted"/>
<gene>
    <name evidence="2" type="ordered locus">Desaci_3954</name>
</gene>
<keyword evidence="1" id="KW-1133">Transmembrane helix</keyword>
<dbReference type="HOGENOM" id="CLU_198151_0_0_9"/>
<keyword evidence="1" id="KW-0472">Membrane</keyword>
<name>I4DAK0_DESAJ</name>
<dbReference type="KEGG" id="dai:Desaci_3954"/>
<reference evidence="2 3" key="1">
    <citation type="journal article" date="2012" name="J. Bacteriol.">
        <title>Complete genome sequences of Desulfosporosinus orientis DSM765T, Desulfosporosinus youngiae DSM17734T, Desulfosporosinus meridiei DSM13257T, and Desulfosporosinus acidiphilus DSM22704T.</title>
        <authorList>
            <person name="Pester M."/>
            <person name="Brambilla E."/>
            <person name="Alazard D."/>
            <person name="Rattei T."/>
            <person name="Weinmaier T."/>
            <person name="Han J."/>
            <person name="Lucas S."/>
            <person name="Lapidus A."/>
            <person name="Cheng J.F."/>
            <person name="Goodwin L."/>
            <person name="Pitluck S."/>
            <person name="Peters L."/>
            <person name="Ovchinnikova G."/>
            <person name="Teshima H."/>
            <person name="Detter J.C."/>
            <person name="Han C.S."/>
            <person name="Tapia R."/>
            <person name="Land M.L."/>
            <person name="Hauser L."/>
            <person name="Kyrpides N.C."/>
            <person name="Ivanova N.N."/>
            <person name="Pagani I."/>
            <person name="Huntmann M."/>
            <person name="Wei C.L."/>
            <person name="Davenport K.W."/>
            <person name="Daligault H."/>
            <person name="Chain P.S."/>
            <person name="Chen A."/>
            <person name="Mavromatis K."/>
            <person name="Markowitz V."/>
            <person name="Szeto E."/>
            <person name="Mikhailova N."/>
            <person name="Pati A."/>
            <person name="Wagner M."/>
            <person name="Woyke T."/>
            <person name="Ollivier B."/>
            <person name="Klenk H.P."/>
            <person name="Spring S."/>
            <person name="Loy A."/>
        </authorList>
    </citation>
    <scope>NUCLEOTIDE SEQUENCE [LARGE SCALE GENOMIC DNA]</scope>
    <source>
        <strain evidence="3">DSM 22704 / JCM 16185 / SJ4</strain>
    </source>
</reference>
<dbReference type="PROSITE" id="PS51257">
    <property type="entry name" value="PROKAR_LIPOPROTEIN"/>
    <property type="match status" value="1"/>
</dbReference>
<dbReference type="RefSeq" id="WP_014828811.1">
    <property type="nucleotide sequence ID" value="NC_018068.1"/>
</dbReference>
<dbReference type="OrthoDB" id="9908591at2"/>
<protein>
    <submittedName>
        <fullName evidence="2">Uncharacterized protein</fullName>
    </submittedName>
</protein>